<gene>
    <name evidence="3" type="ORF">MEPE_04401</name>
</gene>
<dbReference type="Proteomes" id="UP001294444">
    <property type="component" value="Unassembled WGS sequence"/>
</dbReference>
<keyword evidence="4" id="KW-1185">Reference proteome</keyword>
<proteinExistence type="predicted"/>
<dbReference type="AlphaFoldDB" id="A0AAJ4XPU6"/>
<protein>
    <submittedName>
        <fullName evidence="3">Uncharacterized protein</fullName>
    </submittedName>
</protein>
<evidence type="ECO:0000313" key="4">
    <source>
        <dbReference type="Proteomes" id="UP001294444"/>
    </source>
</evidence>
<evidence type="ECO:0000313" key="3">
    <source>
        <dbReference type="EMBL" id="SNX85692.1"/>
    </source>
</evidence>
<evidence type="ECO:0000256" key="1">
    <source>
        <dbReference type="SAM" id="MobiDB-lite"/>
    </source>
</evidence>
<comment type="caution">
    <text evidence="3">The sequence shown here is derived from an EMBL/GenBank/DDBJ whole genome shotgun (WGS) entry which is preliminary data.</text>
</comment>
<feature type="chain" id="PRO_5042483519" evidence="2">
    <location>
        <begin position="20"/>
        <end position="278"/>
    </location>
</feature>
<feature type="region of interest" description="Disordered" evidence="1">
    <location>
        <begin position="38"/>
        <end position="72"/>
    </location>
</feature>
<feature type="signal peptide" evidence="2">
    <location>
        <begin position="1"/>
        <end position="19"/>
    </location>
</feature>
<sequence length="278" mass="31162">MVSYRALLGILVVPICALAHPFNSADIREVDRGFIQTERSHSAPGPEPVGLVRTSSDDEALDGHSSTRGHGLSDRLLLRRSLSSTSSEGGTEEENSQAEAEMRGILRPLGMHLGDSHAEPIAAWRLSEASLLDGKISDENLKHMLYGKWMTYIRQHPQVSLESEIPGPQATLWKYITTDEGARFGSASNVIDFQLSNIEIEYLKALKNRFDATHTLLQPLPSMFRFQMINVPPEQQAKIYHAIYQRNENIRAQERQLVTDSRLLRAFEGEMNWLGGIV</sequence>
<name>A0AAJ4XPU6_9BASI</name>
<keyword evidence="2" id="KW-0732">Signal</keyword>
<dbReference type="EMBL" id="OAPG01000011">
    <property type="protein sequence ID" value="SNX85692.1"/>
    <property type="molecule type" value="Genomic_DNA"/>
</dbReference>
<evidence type="ECO:0000256" key="2">
    <source>
        <dbReference type="SAM" id="SignalP"/>
    </source>
</evidence>
<reference evidence="3" key="1">
    <citation type="submission" date="2023-10" db="EMBL/GenBank/DDBJ databases">
        <authorList>
            <person name="Guldener U."/>
        </authorList>
    </citation>
    <scope>NUCLEOTIDE SEQUENCE</scope>
    <source>
        <strain evidence="3">Mp4</strain>
    </source>
</reference>
<organism evidence="3 4">
    <name type="scientific">Melanopsichium pennsylvanicum</name>
    <dbReference type="NCBI Taxonomy" id="63383"/>
    <lineage>
        <taxon>Eukaryota</taxon>
        <taxon>Fungi</taxon>
        <taxon>Dikarya</taxon>
        <taxon>Basidiomycota</taxon>
        <taxon>Ustilaginomycotina</taxon>
        <taxon>Ustilaginomycetes</taxon>
        <taxon>Ustilaginales</taxon>
        <taxon>Ustilaginaceae</taxon>
        <taxon>Melanopsichium</taxon>
    </lineage>
</organism>
<accession>A0AAJ4XPU6</accession>